<protein>
    <submittedName>
        <fullName evidence="2">Uncharacterized protein</fullName>
    </submittedName>
</protein>
<feature type="region of interest" description="Disordered" evidence="1">
    <location>
        <begin position="401"/>
        <end position="423"/>
    </location>
</feature>
<evidence type="ECO:0000313" key="2">
    <source>
        <dbReference type="EMBL" id="QHT12617.1"/>
    </source>
</evidence>
<sequence length="423" mass="47941">MSEETKMEIPEEFAKIMKDFISDILNTFPEYQPIVDKWWKTNVDDIEDEHERENAIKIETEKKITLLYNHCICVFPERFFDILYQKTEIFDKESSVNTDFLPGISFKYLWQCDISDKTRETIWKYLQMILICIVGNIKNKEAFGDTTKLFEALNEDDFKSKLEETIQSMQSIFENMETESNSKNDDEQHKPNIPSADDIQGHINNMLSGKLGDLAREIAEETSQNLNIDMEGVTDAKDVFQKLFQNPGKLMNMVKNVGDKLDEKMRSGEINQNELISEASEMLNRMKNMPGMPNIQEFLSKMKTDGAGANGMPDLGNLAGLAGLAGLGKNAKVDVNAMKQNLERKSKFDALKERSKKKMEAKNLAKLASLSGATLTQQNANAVAVSDTSKMSDEELIAMFSKNATDVNKKDKSDGKKKKKGKK</sequence>
<dbReference type="AlphaFoldDB" id="A0A6C0D7Y0"/>
<dbReference type="EMBL" id="MN739548">
    <property type="protein sequence ID" value="QHT12617.1"/>
    <property type="molecule type" value="Genomic_DNA"/>
</dbReference>
<evidence type="ECO:0000256" key="1">
    <source>
        <dbReference type="SAM" id="MobiDB-lite"/>
    </source>
</evidence>
<reference evidence="2" key="1">
    <citation type="journal article" date="2020" name="Nature">
        <title>Giant virus diversity and host interactions through global metagenomics.</title>
        <authorList>
            <person name="Schulz F."/>
            <person name="Roux S."/>
            <person name="Paez-Espino D."/>
            <person name="Jungbluth S."/>
            <person name="Walsh D.A."/>
            <person name="Denef V.J."/>
            <person name="McMahon K.D."/>
            <person name="Konstantinidis K.T."/>
            <person name="Eloe-Fadrosh E.A."/>
            <person name="Kyrpides N.C."/>
            <person name="Woyke T."/>
        </authorList>
    </citation>
    <scope>NUCLEOTIDE SEQUENCE</scope>
    <source>
        <strain evidence="2">GVMAG-M-3300023174-130</strain>
    </source>
</reference>
<name>A0A6C0D7Y0_9ZZZZ</name>
<accession>A0A6C0D7Y0</accession>
<feature type="compositionally biased region" description="Basic and acidic residues" evidence="1">
    <location>
        <begin position="180"/>
        <end position="190"/>
    </location>
</feature>
<proteinExistence type="predicted"/>
<feature type="region of interest" description="Disordered" evidence="1">
    <location>
        <begin position="177"/>
        <end position="200"/>
    </location>
</feature>
<organism evidence="2">
    <name type="scientific">viral metagenome</name>
    <dbReference type="NCBI Taxonomy" id="1070528"/>
    <lineage>
        <taxon>unclassified sequences</taxon>
        <taxon>metagenomes</taxon>
        <taxon>organismal metagenomes</taxon>
    </lineage>
</organism>